<proteinExistence type="predicted"/>
<keyword evidence="1" id="KW-1133">Transmembrane helix</keyword>
<feature type="transmembrane region" description="Helical" evidence="1">
    <location>
        <begin position="135"/>
        <end position="157"/>
    </location>
</feature>
<dbReference type="OrthoDB" id="8904098at2759"/>
<organism evidence="2 3">
    <name type="scientific">Zizania palustris</name>
    <name type="common">Northern wild rice</name>
    <dbReference type="NCBI Taxonomy" id="103762"/>
    <lineage>
        <taxon>Eukaryota</taxon>
        <taxon>Viridiplantae</taxon>
        <taxon>Streptophyta</taxon>
        <taxon>Embryophyta</taxon>
        <taxon>Tracheophyta</taxon>
        <taxon>Spermatophyta</taxon>
        <taxon>Magnoliopsida</taxon>
        <taxon>Liliopsida</taxon>
        <taxon>Poales</taxon>
        <taxon>Poaceae</taxon>
        <taxon>BOP clade</taxon>
        <taxon>Oryzoideae</taxon>
        <taxon>Oryzeae</taxon>
        <taxon>Zizaniinae</taxon>
        <taxon>Zizania</taxon>
    </lineage>
</organism>
<dbReference type="Proteomes" id="UP000729402">
    <property type="component" value="Unassembled WGS sequence"/>
</dbReference>
<name>A0A8J5W948_ZIZPA</name>
<sequence length="167" mass="17936">MITDGDVDAADGASDPAVAHLHGARHGPTLRRFTVPAGSFFVSSLLSVVVFLGVIDRVLLPLWRRLTGGHTPTPLQRIGAGHVLTVAAWPRPARRRSLAPRHRARAREEGNPAWGVTAGDAGTYQEFPPPLKNTATGMVAVLIALGFYLSTAFVDVVRRTTSWLPDT</sequence>
<evidence type="ECO:0000313" key="3">
    <source>
        <dbReference type="Proteomes" id="UP000729402"/>
    </source>
</evidence>
<keyword evidence="3" id="KW-1185">Reference proteome</keyword>
<gene>
    <name evidence="2" type="ORF">GUJ93_ZPchr0010g8922</name>
</gene>
<feature type="transmembrane region" description="Helical" evidence="1">
    <location>
        <begin position="33"/>
        <end position="55"/>
    </location>
</feature>
<reference evidence="2" key="2">
    <citation type="submission" date="2021-02" db="EMBL/GenBank/DDBJ databases">
        <authorList>
            <person name="Kimball J.A."/>
            <person name="Haas M.W."/>
            <person name="Macchietto M."/>
            <person name="Kono T."/>
            <person name="Duquette J."/>
            <person name="Shao M."/>
        </authorList>
    </citation>
    <scope>NUCLEOTIDE SEQUENCE</scope>
    <source>
        <tissue evidence="2">Fresh leaf tissue</tissue>
    </source>
</reference>
<reference evidence="2" key="1">
    <citation type="journal article" date="2021" name="bioRxiv">
        <title>Whole Genome Assembly and Annotation of Northern Wild Rice, Zizania palustris L., Supports a Whole Genome Duplication in the Zizania Genus.</title>
        <authorList>
            <person name="Haas M."/>
            <person name="Kono T."/>
            <person name="Macchietto M."/>
            <person name="Millas R."/>
            <person name="McGilp L."/>
            <person name="Shao M."/>
            <person name="Duquette J."/>
            <person name="Hirsch C.N."/>
            <person name="Kimball J."/>
        </authorList>
    </citation>
    <scope>NUCLEOTIDE SEQUENCE</scope>
    <source>
        <tissue evidence="2">Fresh leaf tissue</tissue>
    </source>
</reference>
<accession>A0A8J5W948</accession>
<evidence type="ECO:0000313" key="2">
    <source>
        <dbReference type="EMBL" id="KAG8085194.1"/>
    </source>
</evidence>
<dbReference type="AlphaFoldDB" id="A0A8J5W948"/>
<protein>
    <submittedName>
        <fullName evidence="2">Uncharacterized protein</fullName>
    </submittedName>
</protein>
<evidence type="ECO:0000256" key="1">
    <source>
        <dbReference type="SAM" id="Phobius"/>
    </source>
</evidence>
<keyword evidence="1" id="KW-0812">Transmembrane</keyword>
<dbReference type="EMBL" id="JAAALK010000082">
    <property type="protein sequence ID" value="KAG8085194.1"/>
    <property type="molecule type" value="Genomic_DNA"/>
</dbReference>
<keyword evidence="1" id="KW-0472">Membrane</keyword>
<comment type="caution">
    <text evidence="2">The sequence shown here is derived from an EMBL/GenBank/DDBJ whole genome shotgun (WGS) entry which is preliminary data.</text>
</comment>
<dbReference type="PANTHER" id="PTHR11654">
    <property type="entry name" value="OLIGOPEPTIDE TRANSPORTER-RELATED"/>
    <property type="match status" value="1"/>
</dbReference>